<feature type="domain" description="Apple" evidence="2">
    <location>
        <begin position="47"/>
        <end position="122"/>
    </location>
</feature>
<dbReference type="SUPFAM" id="SSF57414">
    <property type="entry name" value="Hairpin loop containing domain-like"/>
    <property type="match status" value="2"/>
</dbReference>
<protein>
    <recommendedName>
        <fullName evidence="2">Apple domain-containing protein</fullName>
    </recommendedName>
</protein>
<gene>
    <name evidence="3" type="primary">AVEN_59990_1</name>
    <name evidence="3" type="ORF">CEXT_265051</name>
</gene>
<proteinExistence type="predicted"/>
<dbReference type="Proteomes" id="UP001054945">
    <property type="component" value="Unassembled WGS sequence"/>
</dbReference>
<evidence type="ECO:0000259" key="2">
    <source>
        <dbReference type="PROSITE" id="PS50948"/>
    </source>
</evidence>
<dbReference type="PANTHER" id="PTHR47327">
    <property type="entry name" value="FI18240P1-RELATED"/>
    <property type="match status" value="1"/>
</dbReference>
<evidence type="ECO:0000256" key="1">
    <source>
        <dbReference type="SAM" id="MobiDB-lite"/>
    </source>
</evidence>
<accession>A0AAV4W2Y2</accession>
<reference evidence="3 4" key="1">
    <citation type="submission" date="2021-06" db="EMBL/GenBank/DDBJ databases">
        <title>Caerostris extrusa draft genome.</title>
        <authorList>
            <person name="Kono N."/>
            <person name="Arakawa K."/>
        </authorList>
    </citation>
    <scope>NUCLEOTIDE SEQUENCE [LARGE SCALE GENOMIC DNA]</scope>
</reference>
<sequence>MSKDWKEIKRPHGQLLLLFIGSLLSITAKRINWRAFRKNIALAPTSCRYDIRPGLSIISMDSLQFASSSDDCQIQCDSEATFNCRAYTYTSNRCFLSGDDSVSLGPIVLPEKPGATYGEKKCVLEQCTGGAFTYEKMTGFVLRSAVQNSIMVSNPGSLGMTLECQEYCQRDGLDCPAFSVLWRQRARTEHGPFFFERVLGHELEAQLYDRTVPFVQSRRDCEELCLEERSFTCRSALYNDDTTECKLSREDRRTLPSFYRRTNNVKVNYLENQCLPVLQSCPYEETADSYPTYTDHIQMVSITSNEVCEQFAHSSETSTVDRTPTIPAMDSAF</sequence>
<organism evidence="3 4">
    <name type="scientific">Caerostris extrusa</name>
    <name type="common">Bark spider</name>
    <name type="synonym">Caerostris bankana</name>
    <dbReference type="NCBI Taxonomy" id="172846"/>
    <lineage>
        <taxon>Eukaryota</taxon>
        <taxon>Metazoa</taxon>
        <taxon>Ecdysozoa</taxon>
        <taxon>Arthropoda</taxon>
        <taxon>Chelicerata</taxon>
        <taxon>Arachnida</taxon>
        <taxon>Araneae</taxon>
        <taxon>Araneomorphae</taxon>
        <taxon>Entelegynae</taxon>
        <taxon>Araneoidea</taxon>
        <taxon>Araneidae</taxon>
        <taxon>Caerostris</taxon>
    </lineage>
</organism>
<dbReference type="AlphaFoldDB" id="A0AAV4W2Y2"/>
<dbReference type="Pfam" id="PF00024">
    <property type="entry name" value="PAN_1"/>
    <property type="match status" value="2"/>
</dbReference>
<dbReference type="Gene3D" id="3.50.4.10">
    <property type="entry name" value="Hepatocyte Growth Factor"/>
    <property type="match status" value="2"/>
</dbReference>
<dbReference type="InterPro" id="IPR052774">
    <property type="entry name" value="Celegans_DevNeuronal_Protein"/>
</dbReference>
<feature type="domain" description="Apple" evidence="2">
    <location>
        <begin position="175"/>
        <end position="274"/>
    </location>
</feature>
<dbReference type="PROSITE" id="PS50948">
    <property type="entry name" value="PAN"/>
    <property type="match status" value="2"/>
</dbReference>
<dbReference type="CDD" id="cd01099">
    <property type="entry name" value="PAN_AP_HGF"/>
    <property type="match status" value="1"/>
</dbReference>
<feature type="region of interest" description="Disordered" evidence="1">
    <location>
        <begin position="314"/>
        <end position="333"/>
    </location>
</feature>
<dbReference type="InterPro" id="IPR003609">
    <property type="entry name" value="Pan_app"/>
</dbReference>
<dbReference type="PANTHER" id="PTHR47327:SF1">
    <property type="entry name" value="RE15579P"/>
    <property type="match status" value="1"/>
</dbReference>
<dbReference type="SMART" id="SM00473">
    <property type="entry name" value="PAN_AP"/>
    <property type="match status" value="2"/>
</dbReference>
<dbReference type="EMBL" id="BPLR01015455">
    <property type="protein sequence ID" value="GIY76249.1"/>
    <property type="molecule type" value="Genomic_DNA"/>
</dbReference>
<dbReference type="GO" id="GO:0009653">
    <property type="term" value="P:anatomical structure morphogenesis"/>
    <property type="evidence" value="ECO:0007669"/>
    <property type="project" value="TreeGrafter"/>
</dbReference>
<keyword evidence="4" id="KW-1185">Reference proteome</keyword>
<name>A0AAV4W2Y2_CAEEX</name>
<evidence type="ECO:0000313" key="4">
    <source>
        <dbReference type="Proteomes" id="UP001054945"/>
    </source>
</evidence>
<evidence type="ECO:0000313" key="3">
    <source>
        <dbReference type="EMBL" id="GIY76249.1"/>
    </source>
</evidence>
<comment type="caution">
    <text evidence="3">The sequence shown here is derived from an EMBL/GenBank/DDBJ whole genome shotgun (WGS) entry which is preliminary data.</text>
</comment>